<dbReference type="GO" id="GO:0003677">
    <property type="term" value="F:DNA binding"/>
    <property type="evidence" value="ECO:0007669"/>
    <property type="project" value="UniProtKB-KW"/>
</dbReference>
<evidence type="ECO:0000259" key="4">
    <source>
        <dbReference type="PROSITE" id="PS51898"/>
    </source>
</evidence>
<dbReference type="GO" id="GO:0006310">
    <property type="term" value="P:DNA recombination"/>
    <property type="evidence" value="ECO:0007669"/>
    <property type="project" value="UniProtKB-KW"/>
</dbReference>
<protein>
    <submittedName>
        <fullName evidence="5">Site-specific recombinase xerd</fullName>
    </submittedName>
</protein>
<dbReference type="AlphaFoldDB" id="M0DQM7"/>
<dbReference type="Pfam" id="PF00589">
    <property type="entry name" value="Phage_integrase"/>
    <property type="match status" value="1"/>
</dbReference>
<dbReference type="PANTHER" id="PTHR30349:SF41">
    <property type="entry name" value="INTEGRASE_RECOMBINASE PROTEIN MJ0367-RELATED"/>
    <property type="match status" value="1"/>
</dbReference>
<dbReference type="SUPFAM" id="SSF56349">
    <property type="entry name" value="DNA breaking-rejoining enzymes"/>
    <property type="match status" value="1"/>
</dbReference>
<dbReference type="EMBL" id="AOIW01000021">
    <property type="protein sequence ID" value="ELZ37133.1"/>
    <property type="molecule type" value="Genomic_DNA"/>
</dbReference>
<organism evidence="5 6">
    <name type="scientific">Halorubrum distributum JCM 10247</name>
    <dbReference type="NCBI Taxonomy" id="1227486"/>
    <lineage>
        <taxon>Archaea</taxon>
        <taxon>Methanobacteriati</taxon>
        <taxon>Methanobacteriota</taxon>
        <taxon>Stenosarchaea group</taxon>
        <taxon>Halobacteria</taxon>
        <taxon>Halobacteriales</taxon>
        <taxon>Haloferacaceae</taxon>
        <taxon>Halorubrum</taxon>
        <taxon>Halorubrum distributum group</taxon>
    </lineage>
</organism>
<accession>M0DQM7</accession>
<dbReference type="CDD" id="cd00397">
    <property type="entry name" value="DNA_BRE_C"/>
    <property type="match status" value="1"/>
</dbReference>
<evidence type="ECO:0000313" key="5">
    <source>
        <dbReference type="EMBL" id="ELZ37133.1"/>
    </source>
</evidence>
<evidence type="ECO:0000256" key="2">
    <source>
        <dbReference type="ARBA" id="ARBA00023125"/>
    </source>
</evidence>
<dbReference type="PROSITE" id="PS51898">
    <property type="entry name" value="TYR_RECOMBINASE"/>
    <property type="match status" value="1"/>
</dbReference>
<evidence type="ECO:0000256" key="3">
    <source>
        <dbReference type="ARBA" id="ARBA00023172"/>
    </source>
</evidence>
<dbReference type="InterPro" id="IPR011010">
    <property type="entry name" value="DNA_brk_join_enz"/>
</dbReference>
<dbReference type="InterPro" id="IPR050090">
    <property type="entry name" value="Tyrosine_recombinase_XerCD"/>
</dbReference>
<dbReference type="GO" id="GO:0015074">
    <property type="term" value="P:DNA integration"/>
    <property type="evidence" value="ECO:0007669"/>
    <property type="project" value="UniProtKB-KW"/>
</dbReference>
<dbReference type="InterPro" id="IPR002104">
    <property type="entry name" value="Integrase_catalytic"/>
</dbReference>
<name>M0DQM7_9EURY</name>
<sequence length="170" mass="19647">MLYQTGLRRGELADIQLSDIDRDQREISIHAEKTHLNRRVYYQPTLDTFLNRWIDVERKSLATAGSEYLFPTYKTEKISPKQVNRTVRKAADNAGLQEDVYDNAEGKTQVKITAHVLRHSFAMNCLKNEMDSKFIQELMGHAKIETTEQYLRAMPADVRDAYRTRGPPTA</sequence>
<feature type="domain" description="Tyr recombinase" evidence="4">
    <location>
        <begin position="1"/>
        <end position="163"/>
    </location>
</feature>
<dbReference type="Gene3D" id="1.10.443.10">
    <property type="entry name" value="Intergrase catalytic core"/>
    <property type="match status" value="1"/>
</dbReference>
<reference evidence="5 6" key="1">
    <citation type="journal article" date="2014" name="PLoS Genet.">
        <title>Phylogenetically driven sequencing of extremely halophilic archaea reveals strategies for static and dynamic osmo-response.</title>
        <authorList>
            <person name="Becker E.A."/>
            <person name="Seitzer P.M."/>
            <person name="Tritt A."/>
            <person name="Larsen D."/>
            <person name="Krusor M."/>
            <person name="Yao A.I."/>
            <person name="Wu D."/>
            <person name="Madern D."/>
            <person name="Eisen J.A."/>
            <person name="Darling A.E."/>
            <person name="Facciotti M.T."/>
        </authorList>
    </citation>
    <scope>NUCLEOTIDE SEQUENCE [LARGE SCALE GENOMIC DNA]</scope>
    <source>
        <strain evidence="5 6">JCM 10247</strain>
    </source>
</reference>
<proteinExistence type="predicted"/>
<comment type="caution">
    <text evidence="5">The sequence shown here is derived from an EMBL/GenBank/DDBJ whole genome shotgun (WGS) entry which is preliminary data.</text>
</comment>
<keyword evidence="2" id="KW-0238">DNA-binding</keyword>
<evidence type="ECO:0000256" key="1">
    <source>
        <dbReference type="ARBA" id="ARBA00022908"/>
    </source>
</evidence>
<gene>
    <name evidence="5" type="ORF">C473_01394</name>
</gene>
<keyword evidence="1" id="KW-0229">DNA integration</keyword>
<dbReference type="InterPro" id="IPR013762">
    <property type="entry name" value="Integrase-like_cat_sf"/>
</dbReference>
<keyword evidence="3" id="KW-0233">DNA recombination</keyword>
<evidence type="ECO:0000313" key="6">
    <source>
        <dbReference type="Proteomes" id="UP000011572"/>
    </source>
</evidence>
<dbReference type="PANTHER" id="PTHR30349">
    <property type="entry name" value="PHAGE INTEGRASE-RELATED"/>
    <property type="match status" value="1"/>
</dbReference>
<dbReference type="Proteomes" id="UP000011572">
    <property type="component" value="Unassembled WGS sequence"/>
</dbReference>